<keyword evidence="5 11" id="KW-0812">Transmembrane</keyword>
<dbReference type="PANTHER" id="PTHR32552:SF81">
    <property type="entry name" value="TONB-DEPENDENT OUTER MEMBRANE RECEPTOR"/>
    <property type="match status" value="1"/>
</dbReference>
<comment type="caution">
    <text evidence="16">The sequence shown here is derived from an EMBL/GenBank/DDBJ whole genome shotgun (WGS) entry which is preliminary data.</text>
</comment>
<dbReference type="InterPro" id="IPR000531">
    <property type="entry name" value="Beta-barrel_TonB"/>
</dbReference>
<comment type="similarity">
    <text evidence="11 12">Belongs to the TonB-dependent receptor family.</text>
</comment>
<sequence length="798" mass="89975">MNKKKMMATALALAVAIPSLADEAIDDTSKVREIDEVIVISQPKEQFLLRHQPLSSNIYAAEQMMNLGVRDLRELSSFVPNFTMPNYGSRYTSSMYIRGIGSRVNSPAVGIYVDGAPLMSKSAFNFHHFDVARVDVLRGPQGTLYGMNTEGGLIRIYTKDPMNYQGTDVRLGIGSHGYQLFEASTYQKLNSKSGLMLGGFYSGQHGFFRNDFSGRRADKYKEGGGKVRLVWRPDTQWNISLSGNYEYIDQNGFPYGQMDWEHNTTANPSTNDQAKYRRNLVNSALSVNFKGNRFDFNSITSYQYLKDFMRMDIDYMPADFMRLEEKQLQNAFTQELVMKSNRNHFWQWTLGGFFSAQWLKTDAPIYFGSDMDKFMSGNIRNAMYNAMVRSMSARFMRPGVTVEQAQQQARDLIERMGGVKVDVKLGTVPGLFRTPTYNLALFHESSLNLTDRLKVTLGLRYDYSHLSIDYLTSAKMTSMANVMGRQATVNIMSTLQNKAHNDFNQLLPKLGVSYDIDRMGSNVYAVVSKGYRAGGYNIQMFSDILSTELQKNSSQRGDYTVEHDAKAYKDIENTIAYNPETSWNYEVGAHLNLFDHKIQFDLAAFYMQMRNQQISVMAGNYGFGRMMTNAGKSSSCGIEAGLRGQAFNNRLSWTVNYGFTRAVFKEYIDSVSANGSMKAVDYKNKKVPFIPAHTLSASADYHIPVNGTLKAIVLGANVSAQGKIYWNEANTYSQAFYALAGAHAMADFGRFTIDLWGRNLTNTKYNTFAMSSAATGKTYYFGQLGNPFQCGIDLRVHF</sequence>
<protein>
    <submittedName>
        <fullName evidence="16">TonB-dependent receptor</fullName>
    </submittedName>
</protein>
<comment type="subcellular location">
    <subcellularLocation>
        <location evidence="1 11">Cell outer membrane</location>
        <topology evidence="1 11">Multi-pass membrane protein</topology>
    </subcellularLocation>
</comment>
<dbReference type="Proteomes" id="UP000664265">
    <property type="component" value="Unassembled WGS sequence"/>
</dbReference>
<evidence type="ECO:0000313" key="16">
    <source>
        <dbReference type="EMBL" id="MBO1363636.1"/>
    </source>
</evidence>
<keyword evidence="16" id="KW-0675">Receptor</keyword>
<dbReference type="RefSeq" id="WP_107582251.1">
    <property type="nucleotide sequence ID" value="NZ_JAERMS010000021.1"/>
</dbReference>
<dbReference type="PROSITE" id="PS52016">
    <property type="entry name" value="TONB_DEPENDENT_REC_3"/>
    <property type="match status" value="1"/>
</dbReference>
<reference evidence="16 17" key="1">
    <citation type="submission" date="2021-01" db="EMBL/GenBank/DDBJ databases">
        <title>Prevotella A2931 sp. nov.</title>
        <authorList>
            <person name="Buhl M."/>
            <person name="Oberhettinger P."/>
        </authorList>
    </citation>
    <scope>NUCLEOTIDE SEQUENCE [LARGE SCALE GENOMIC DNA]</scope>
    <source>
        <strain evidence="16 17">A2931</strain>
    </source>
</reference>
<keyword evidence="7" id="KW-0406">Ion transport</keyword>
<keyword evidence="17" id="KW-1185">Reference proteome</keyword>
<keyword evidence="10 11" id="KW-0998">Cell outer membrane</keyword>
<keyword evidence="6" id="KW-0408">Iron</keyword>
<keyword evidence="13" id="KW-0732">Signal</keyword>
<evidence type="ECO:0000256" key="5">
    <source>
        <dbReference type="ARBA" id="ARBA00022692"/>
    </source>
</evidence>
<evidence type="ECO:0000256" key="2">
    <source>
        <dbReference type="ARBA" id="ARBA00022448"/>
    </source>
</evidence>
<organism evidence="16 17">
    <name type="scientific">Prevotella illustrans</name>
    <dbReference type="NCBI Taxonomy" id="2800387"/>
    <lineage>
        <taxon>Bacteria</taxon>
        <taxon>Pseudomonadati</taxon>
        <taxon>Bacteroidota</taxon>
        <taxon>Bacteroidia</taxon>
        <taxon>Bacteroidales</taxon>
        <taxon>Prevotellaceae</taxon>
        <taxon>Prevotella</taxon>
    </lineage>
</organism>
<feature type="domain" description="TonB-dependent receptor plug" evidence="15">
    <location>
        <begin position="50"/>
        <end position="152"/>
    </location>
</feature>
<dbReference type="SUPFAM" id="SSF56935">
    <property type="entry name" value="Porins"/>
    <property type="match status" value="1"/>
</dbReference>
<keyword evidence="3 11" id="KW-1134">Transmembrane beta strand</keyword>
<evidence type="ECO:0000256" key="11">
    <source>
        <dbReference type="PROSITE-ProRule" id="PRU01360"/>
    </source>
</evidence>
<evidence type="ECO:0000256" key="13">
    <source>
        <dbReference type="SAM" id="SignalP"/>
    </source>
</evidence>
<evidence type="ECO:0000256" key="4">
    <source>
        <dbReference type="ARBA" id="ARBA00022496"/>
    </source>
</evidence>
<evidence type="ECO:0000256" key="3">
    <source>
        <dbReference type="ARBA" id="ARBA00022452"/>
    </source>
</evidence>
<dbReference type="InterPro" id="IPR039426">
    <property type="entry name" value="TonB-dep_rcpt-like"/>
</dbReference>
<keyword evidence="4" id="KW-0410">Iron transport</keyword>
<dbReference type="Gene3D" id="2.40.170.20">
    <property type="entry name" value="TonB-dependent receptor, beta-barrel domain"/>
    <property type="match status" value="2"/>
</dbReference>
<evidence type="ECO:0000256" key="12">
    <source>
        <dbReference type="RuleBase" id="RU003357"/>
    </source>
</evidence>
<evidence type="ECO:0000259" key="14">
    <source>
        <dbReference type="Pfam" id="PF00593"/>
    </source>
</evidence>
<feature type="domain" description="TonB-dependent receptor-like beta-barrel" evidence="14">
    <location>
        <begin position="274"/>
        <end position="760"/>
    </location>
</feature>
<proteinExistence type="inferred from homology"/>
<evidence type="ECO:0000256" key="10">
    <source>
        <dbReference type="ARBA" id="ARBA00023237"/>
    </source>
</evidence>
<evidence type="ECO:0000256" key="8">
    <source>
        <dbReference type="ARBA" id="ARBA00023077"/>
    </source>
</evidence>
<name>A0ABS3M683_9BACT</name>
<evidence type="ECO:0000256" key="1">
    <source>
        <dbReference type="ARBA" id="ARBA00004571"/>
    </source>
</evidence>
<evidence type="ECO:0000259" key="15">
    <source>
        <dbReference type="Pfam" id="PF07715"/>
    </source>
</evidence>
<dbReference type="EMBL" id="JAERMS010000021">
    <property type="protein sequence ID" value="MBO1363636.1"/>
    <property type="molecule type" value="Genomic_DNA"/>
</dbReference>
<feature type="signal peptide" evidence="13">
    <location>
        <begin position="1"/>
        <end position="21"/>
    </location>
</feature>
<gene>
    <name evidence="16" type="ORF">JHU38_07615</name>
</gene>
<keyword evidence="9 11" id="KW-0472">Membrane</keyword>
<evidence type="ECO:0000256" key="7">
    <source>
        <dbReference type="ARBA" id="ARBA00023065"/>
    </source>
</evidence>
<dbReference type="InterPro" id="IPR036942">
    <property type="entry name" value="Beta-barrel_TonB_sf"/>
</dbReference>
<keyword evidence="8 12" id="KW-0798">TonB box</keyword>
<evidence type="ECO:0000256" key="9">
    <source>
        <dbReference type="ARBA" id="ARBA00023136"/>
    </source>
</evidence>
<dbReference type="Pfam" id="PF07715">
    <property type="entry name" value="Plug"/>
    <property type="match status" value="1"/>
</dbReference>
<keyword evidence="2 11" id="KW-0813">Transport</keyword>
<dbReference type="PANTHER" id="PTHR32552">
    <property type="entry name" value="FERRICHROME IRON RECEPTOR-RELATED"/>
    <property type="match status" value="1"/>
</dbReference>
<feature type="chain" id="PRO_5046817134" evidence="13">
    <location>
        <begin position="22"/>
        <end position="798"/>
    </location>
</feature>
<evidence type="ECO:0000256" key="6">
    <source>
        <dbReference type="ARBA" id="ARBA00023004"/>
    </source>
</evidence>
<dbReference type="Pfam" id="PF00593">
    <property type="entry name" value="TonB_dep_Rec_b-barrel"/>
    <property type="match status" value="1"/>
</dbReference>
<dbReference type="InterPro" id="IPR012910">
    <property type="entry name" value="Plug_dom"/>
</dbReference>
<accession>A0ABS3M683</accession>
<evidence type="ECO:0000313" key="17">
    <source>
        <dbReference type="Proteomes" id="UP000664265"/>
    </source>
</evidence>